<comment type="caution">
    <text evidence="4">The sequence shown here is derived from an EMBL/GenBank/DDBJ whole genome shotgun (WGS) entry which is preliminary data.</text>
</comment>
<dbReference type="OrthoDB" id="3026831at2759"/>
<dbReference type="GO" id="GO:0003723">
    <property type="term" value="F:RNA binding"/>
    <property type="evidence" value="ECO:0007669"/>
    <property type="project" value="UniProtKB-UniRule"/>
</dbReference>
<dbReference type="Gene3D" id="3.30.160.20">
    <property type="match status" value="1"/>
</dbReference>
<feature type="region of interest" description="Disordered" evidence="2">
    <location>
        <begin position="542"/>
        <end position="572"/>
    </location>
</feature>
<keyword evidence="1" id="KW-0694">RNA-binding</keyword>
<evidence type="ECO:0000259" key="3">
    <source>
        <dbReference type="PROSITE" id="PS50137"/>
    </source>
</evidence>
<organism evidence="4 5">
    <name type="scientific">Mycena venus</name>
    <dbReference type="NCBI Taxonomy" id="2733690"/>
    <lineage>
        <taxon>Eukaryota</taxon>
        <taxon>Fungi</taxon>
        <taxon>Dikarya</taxon>
        <taxon>Basidiomycota</taxon>
        <taxon>Agaricomycotina</taxon>
        <taxon>Agaricomycetes</taxon>
        <taxon>Agaricomycetidae</taxon>
        <taxon>Agaricales</taxon>
        <taxon>Marasmiineae</taxon>
        <taxon>Mycenaceae</taxon>
        <taxon>Mycena</taxon>
    </lineage>
</organism>
<protein>
    <recommendedName>
        <fullName evidence="3">DRBM domain-containing protein</fullName>
    </recommendedName>
</protein>
<evidence type="ECO:0000313" key="5">
    <source>
        <dbReference type="Proteomes" id="UP000620124"/>
    </source>
</evidence>
<evidence type="ECO:0000256" key="1">
    <source>
        <dbReference type="PROSITE-ProRule" id="PRU00266"/>
    </source>
</evidence>
<sequence>MGDEIHTPPEGLATQLDLGIIGGTSHAAVHNTSSGDIIMVGCTSTSNVTYNFHGIERSRGEFEGRYGSDMLQDERVGKRRWMEEEDGIKIIRRVDLKLKQTIGRRSGYYLHTGQNEGRAVIVKVFNRGLGLSIRQRLKSTAALSRELMHPNLLQMEGISSSTSLVHFIVYEGVHWKNAEGPLAVALKTDLNRSITLGFRMVEGLSAGMDYLFVQGIPMSLENLDVFLDVDDRFILSITAPQFEESDATESRESEDRIWNVFNALCKKTLLSANRVLHHEQINRDPTVLDAVRPGSLAKISAWSSSSLLGLASSLQDIKDEELPVPRREYVWRAMDRGKQSLATVAHRIALDLDLNLSPVNRLTQTDWGNPHRCSGYLREEITLATTTLHSAVVAHDTPSPLETCPICHEVVAIQEIFRCRCGESDPGSGATVKCRECKLWSHSDCVGNPQKEFTCELCKHCRGWTKNNGPNFDSKHQCPSYAPRLALPNNNSPNFDSKHQCPPYAPRLALPNNNGPNFDSKHQCPPYAPRLALPNIDAKHDENETGDTTEYNINPTREQGEHEENGPHSEANANARYHDRWGRLEAHVPAARVTQLMVPVGAGSGLEILQPFGCLLTERVKTKIEYLYSRSGSPNNPRWTAYVYINDIEYGSGIGSSKGSARERAAKSGLIALGILQS</sequence>
<accession>A0A8H6Y5C3</accession>
<feature type="compositionally biased region" description="Polar residues" evidence="2">
    <location>
        <begin position="546"/>
        <end position="557"/>
    </location>
</feature>
<dbReference type="Proteomes" id="UP000620124">
    <property type="component" value="Unassembled WGS sequence"/>
</dbReference>
<dbReference type="SMART" id="SM00358">
    <property type="entry name" value="DSRM"/>
    <property type="match status" value="1"/>
</dbReference>
<dbReference type="AlphaFoldDB" id="A0A8H6Y5C3"/>
<dbReference type="SUPFAM" id="SSF54768">
    <property type="entry name" value="dsRNA-binding domain-like"/>
    <property type="match status" value="1"/>
</dbReference>
<dbReference type="EMBL" id="JACAZI010000009">
    <property type="protein sequence ID" value="KAF7352189.1"/>
    <property type="molecule type" value="Genomic_DNA"/>
</dbReference>
<evidence type="ECO:0000313" key="4">
    <source>
        <dbReference type="EMBL" id="KAF7352189.1"/>
    </source>
</evidence>
<dbReference type="PROSITE" id="PS50137">
    <property type="entry name" value="DS_RBD"/>
    <property type="match status" value="1"/>
</dbReference>
<name>A0A8H6Y5C3_9AGAR</name>
<dbReference type="InterPro" id="IPR014720">
    <property type="entry name" value="dsRBD_dom"/>
</dbReference>
<dbReference type="InterPro" id="IPR011011">
    <property type="entry name" value="Znf_FYVE_PHD"/>
</dbReference>
<feature type="domain" description="DRBM" evidence="3">
    <location>
        <begin position="604"/>
        <end position="675"/>
    </location>
</feature>
<evidence type="ECO:0000256" key="2">
    <source>
        <dbReference type="SAM" id="MobiDB-lite"/>
    </source>
</evidence>
<reference evidence="4" key="1">
    <citation type="submission" date="2020-05" db="EMBL/GenBank/DDBJ databases">
        <title>Mycena genomes resolve the evolution of fungal bioluminescence.</title>
        <authorList>
            <person name="Tsai I.J."/>
        </authorList>
    </citation>
    <scope>NUCLEOTIDE SEQUENCE</scope>
    <source>
        <strain evidence="4">CCC161011</strain>
    </source>
</reference>
<dbReference type="Pfam" id="PF00035">
    <property type="entry name" value="dsrm"/>
    <property type="match status" value="1"/>
</dbReference>
<keyword evidence="5" id="KW-1185">Reference proteome</keyword>
<dbReference type="SUPFAM" id="SSF57903">
    <property type="entry name" value="FYVE/PHD zinc finger"/>
    <property type="match status" value="1"/>
</dbReference>
<feature type="compositionally biased region" description="Basic and acidic residues" evidence="2">
    <location>
        <begin position="558"/>
        <end position="567"/>
    </location>
</feature>
<dbReference type="Gene3D" id="3.30.40.10">
    <property type="entry name" value="Zinc/RING finger domain, C3HC4 (zinc finger)"/>
    <property type="match status" value="1"/>
</dbReference>
<gene>
    <name evidence="4" type="ORF">MVEN_01182200</name>
</gene>
<dbReference type="InterPro" id="IPR013083">
    <property type="entry name" value="Znf_RING/FYVE/PHD"/>
</dbReference>
<proteinExistence type="predicted"/>